<dbReference type="EMBL" id="LBWB01000036">
    <property type="protein sequence ID" value="KKQ98810.1"/>
    <property type="molecule type" value="Genomic_DNA"/>
</dbReference>
<reference evidence="1 2" key="1">
    <citation type="journal article" date="2015" name="Nature">
        <title>rRNA introns, odd ribosomes, and small enigmatic genomes across a large radiation of phyla.</title>
        <authorList>
            <person name="Brown C.T."/>
            <person name="Hug L.A."/>
            <person name="Thomas B.C."/>
            <person name="Sharon I."/>
            <person name="Castelle C.J."/>
            <person name="Singh A."/>
            <person name="Wilkins M.J."/>
            <person name="Williams K.H."/>
            <person name="Banfield J.F."/>
        </authorList>
    </citation>
    <scope>NUCLEOTIDE SEQUENCE [LARGE SCALE GENOMIC DNA]</scope>
</reference>
<accession>A0A0G0MEP7</accession>
<gene>
    <name evidence="1" type="ORF">UT24_C0036G0008</name>
</gene>
<name>A0A0G0MEP7_9BACT</name>
<comment type="caution">
    <text evidence="1">The sequence shown here is derived from an EMBL/GenBank/DDBJ whole genome shotgun (WGS) entry which is preliminary data.</text>
</comment>
<dbReference type="STRING" id="1618574.UT24_C0036G0008"/>
<organism evidence="1 2">
    <name type="scientific">Candidatus Woesebacteria bacterium GW2011_GWB1_39_12</name>
    <dbReference type="NCBI Taxonomy" id="1618574"/>
    <lineage>
        <taxon>Bacteria</taxon>
        <taxon>Candidatus Woeseibacteriota</taxon>
    </lineage>
</organism>
<protein>
    <submittedName>
        <fullName evidence="1">Uncharacterized protein</fullName>
    </submittedName>
</protein>
<sequence length="534" mass="54433">MSFTFHTGPYPTVGVPNTVTTGHDGADGSIKTGAGKLILSSSANVIHVSASLDLGLVPESSYHIRAVNADLVLSSSAGSYVYISGNLTAEQDFLVKGDSVLSGNVVVGGQIYDLNSNLILSSSVGSVIAASGSLDFPQTDKTYHIRAVNSHLILSSSVGSKIVFSSSINLLQNDLSGAGDIVAGNAGGPIIKNVAADKLVPTLIPDRSDPDTGIGRAGANDIVFIAGGQDGIGILSASATGITARISGSLDFIQLDNNNKAYHLCSVNSHLILSSTVGSIIALSSNLYFPVDAPSDDAHITANNSHLILSSSAGSAITFSGSTFNFGKLGPAGVELILGGTNGATLRIGQNFTQVTAGGSTTLTNTGNGALVLLENSTGGGGVLHRANYHRINSRDSNTNYVFVTSSLDIATVLLSGGLDFSKEGYAYSVTSRTGHLILSSTLGSVVALSASQDFANSDKGYHIRAVNSHLILSSSAGSIVQVSGGLLLAGTYTSATLPTAPPTGSIVYVSDLGFAAIYVSAAEKYYRLSSGTF</sequence>
<dbReference type="AlphaFoldDB" id="A0A0G0MEP7"/>
<evidence type="ECO:0000313" key="2">
    <source>
        <dbReference type="Proteomes" id="UP000033881"/>
    </source>
</evidence>
<evidence type="ECO:0000313" key="1">
    <source>
        <dbReference type="EMBL" id="KKQ98810.1"/>
    </source>
</evidence>
<proteinExistence type="predicted"/>
<dbReference type="Proteomes" id="UP000033881">
    <property type="component" value="Unassembled WGS sequence"/>
</dbReference>